<dbReference type="InterPro" id="IPR036770">
    <property type="entry name" value="Ankyrin_rpt-contain_sf"/>
</dbReference>
<organism evidence="2 3">
    <name type="scientific">Aphanomyces euteiches</name>
    <dbReference type="NCBI Taxonomy" id="100861"/>
    <lineage>
        <taxon>Eukaryota</taxon>
        <taxon>Sar</taxon>
        <taxon>Stramenopiles</taxon>
        <taxon>Oomycota</taxon>
        <taxon>Saprolegniomycetes</taxon>
        <taxon>Saprolegniales</taxon>
        <taxon>Verrucalvaceae</taxon>
        <taxon>Aphanomyces</taxon>
    </lineage>
</organism>
<dbReference type="PANTHER" id="PTHR46586">
    <property type="entry name" value="ANKYRIN REPEAT-CONTAINING PROTEIN"/>
    <property type="match status" value="1"/>
</dbReference>
<reference evidence="2 3" key="1">
    <citation type="submission" date="2019-07" db="EMBL/GenBank/DDBJ databases">
        <title>Genomics analysis of Aphanomyces spp. identifies a new class of oomycete effector associated with host adaptation.</title>
        <authorList>
            <person name="Gaulin E."/>
        </authorList>
    </citation>
    <scope>NUCLEOTIDE SEQUENCE [LARGE SCALE GENOMIC DNA]</scope>
    <source>
        <strain evidence="2 3">ATCC 201684</strain>
    </source>
</reference>
<keyword evidence="3" id="KW-1185">Reference proteome</keyword>
<dbReference type="Pfam" id="PF12796">
    <property type="entry name" value="Ank_2"/>
    <property type="match status" value="1"/>
</dbReference>
<proteinExistence type="predicted"/>
<comment type="caution">
    <text evidence="2">The sequence shown here is derived from an EMBL/GenBank/DDBJ whole genome shotgun (WGS) entry which is preliminary data.</text>
</comment>
<dbReference type="PANTHER" id="PTHR46586:SF3">
    <property type="entry name" value="ANKYRIN REPEAT-CONTAINING PROTEIN"/>
    <property type="match status" value="1"/>
</dbReference>
<accession>A0A6G0XNC6</accession>
<gene>
    <name evidence="2" type="ORF">Ae201684_003005</name>
</gene>
<dbReference type="SUPFAM" id="SSF48403">
    <property type="entry name" value="Ankyrin repeat"/>
    <property type="match status" value="1"/>
</dbReference>
<dbReference type="VEuPathDB" id="FungiDB:AeMF1_012480"/>
<dbReference type="Pfam" id="PF13637">
    <property type="entry name" value="Ank_4"/>
    <property type="match status" value="2"/>
</dbReference>
<evidence type="ECO:0000313" key="2">
    <source>
        <dbReference type="EMBL" id="KAF0741813.1"/>
    </source>
</evidence>
<sequence>MEQAMMEESSPSIIVRRHRRDDKQSQRMAQYREQKKQEFLVLEQSISKLERIRTELLQRAPKPKQKSLLLPWKEVAKALRDLRSLGESQNKDLRSQLQRHQKLVEEMVHWVSLHYSIEKPPSSGRRTWRHVSLLADLTSRKLGKEWITQQMFHNTDRVFQEYGFPSIDATAHLLQDFHFLFSEDQGYRFITRHFTIMNKPMDAFVEHYRNTLLPFQCCILGYDSDTTPMLVNDTEGNIQQLALVTPRGEHVNLLTGDFRTPDRIVFLGRQIQDDELHRHENRRQRDRMFWCDLHRMPDGTCRGRGLWIQSQAFRLDGVVPLEEDGFDYDIDYSNCPDHLKEVRLPNLFVDAVKRNWASMLAKQGKRENWSQSKSKPVEKTTSALITMAAILDNVLRSTDLLGAIFEYQNGLHQDMLPFRSVVPTLCTDGQYSIQESDFEALHALLAPWYKTHGIARLTKLWNAIPAIQECVVVHAALYGHVEVLRFLHERNMLSGSQWSTQMAMDIAARSGHIDVLEFLHTHRKEGCTVKAMNWAARYNHLHVVQWLHFHTTQGATALAMDYAAENGHLEMVQWLHAHRTEGCTTGAMDNAAANGHLHVVQWLHAHRTEGCTEDAMDGAAAEGHLNVVKWLHFNRSEGCTEDAMDEAAENGHLDVVQFLHTHRSEGCSEAAMNDAAAAGHLEIVKYLLEHRDEGEVDEALSCAKAARQVNVVAWLRQQLAA</sequence>
<feature type="region of interest" description="Disordered" evidence="1">
    <location>
        <begin position="1"/>
        <end position="30"/>
    </location>
</feature>
<protein>
    <submittedName>
        <fullName evidence="2">Uncharacterized protein</fullName>
    </submittedName>
</protein>
<dbReference type="Proteomes" id="UP000481153">
    <property type="component" value="Unassembled WGS sequence"/>
</dbReference>
<feature type="compositionally biased region" description="Basic and acidic residues" evidence="1">
    <location>
        <begin position="21"/>
        <end position="30"/>
    </location>
</feature>
<dbReference type="InterPro" id="IPR002110">
    <property type="entry name" value="Ankyrin_rpt"/>
</dbReference>
<dbReference type="VEuPathDB" id="FungiDB:AeMF1_012481"/>
<evidence type="ECO:0000256" key="1">
    <source>
        <dbReference type="SAM" id="MobiDB-lite"/>
    </source>
</evidence>
<name>A0A6G0XNC6_9STRA</name>
<dbReference type="Gene3D" id="1.25.40.20">
    <property type="entry name" value="Ankyrin repeat-containing domain"/>
    <property type="match status" value="3"/>
</dbReference>
<dbReference type="InterPro" id="IPR052050">
    <property type="entry name" value="SecEffector_AnkRepeat"/>
</dbReference>
<dbReference type="EMBL" id="VJMJ01000034">
    <property type="protein sequence ID" value="KAF0741813.1"/>
    <property type="molecule type" value="Genomic_DNA"/>
</dbReference>
<dbReference type="AlphaFoldDB" id="A0A6G0XNC6"/>
<evidence type="ECO:0000313" key="3">
    <source>
        <dbReference type="Proteomes" id="UP000481153"/>
    </source>
</evidence>